<dbReference type="EMBL" id="DAKRPA010000083">
    <property type="protein sequence ID" value="DAZ99453.1"/>
    <property type="molecule type" value="Genomic_DNA"/>
</dbReference>
<evidence type="ECO:0000256" key="4">
    <source>
        <dbReference type="ARBA" id="ARBA00022777"/>
    </source>
</evidence>
<dbReference type="Pfam" id="PF00454">
    <property type="entry name" value="PI3_PI4_kinase"/>
    <property type="match status" value="1"/>
</dbReference>
<comment type="catalytic activity">
    <reaction evidence="1">
        <text>a 1,2-diacyl-sn-glycero-3-phospho-(1D-myo-inositol) + ATP = a 1,2-diacyl-sn-glycero-3-phospho-(1D-myo-inositol 4-phosphate) + ADP + H(+)</text>
        <dbReference type="Rhea" id="RHEA:19877"/>
        <dbReference type="ChEBI" id="CHEBI:15378"/>
        <dbReference type="ChEBI" id="CHEBI:30616"/>
        <dbReference type="ChEBI" id="CHEBI:57880"/>
        <dbReference type="ChEBI" id="CHEBI:58178"/>
        <dbReference type="ChEBI" id="CHEBI:456216"/>
        <dbReference type="EC" id="2.7.1.67"/>
    </reaction>
</comment>
<dbReference type="SUPFAM" id="SSF56112">
    <property type="entry name" value="Protein kinase-like (PK-like)"/>
    <property type="match status" value="1"/>
</dbReference>
<feature type="region of interest" description="Disordered" evidence="5">
    <location>
        <begin position="577"/>
        <end position="606"/>
    </location>
</feature>
<dbReference type="PANTHER" id="PTHR10048">
    <property type="entry name" value="PHOSPHATIDYLINOSITOL KINASE"/>
    <property type="match status" value="1"/>
</dbReference>
<dbReference type="SUPFAM" id="SSF48371">
    <property type="entry name" value="ARM repeat"/>
    <property type="match status" value="1"/>
</dbReference>
<reference evidence="8" key="2">
    <citation type="journal article" date="2023" name="Microbiol Resour">
        <title>Decontamination and Annotation of the Draft Genome Sequence of the Oomycete Lagenidium giganteum ARSEF 373.</title>
        <authorList>
            <person name="Morgan W.R."/>
            <person name="Tartar A."/>
        </authorList>
    </citation>
    <scope>NUCLEOTIDE SEQUENCE</scope>
    <source>
        <strain evidence="8">ARSEF 373</strain>
    </source>
</reference>
<gene>
    <name evidence="8" type="ORF">N0F65_004086</name>
</gene>
<dbReference type="GO" id="GO:0016020">
    <property type="term" value="C:membrane"/>
    <property type="evidence" value="ECO:0007669"/>
    <property type="project" value="TreeGrafter"/>
</dbReference>
<feature type="compositionally biased region" description="Basic and acidic residues" evidence="5">
    <location>
        <begin position="321"/>
        <end position="330"/>
    </location>
</feature>
<protein>
    <recommendedName>
        <fullName evidence="2">1-phosphatidylinositol 4-kinase</fullName>
        <ecNumber evidence="2">2.7.1.67</ecNumber>
    </recommendedName>
</protein>
<dbReference type="InterPro" id="IPR011993">
    <property type="entry name" value="PH-like_dom_sf"/>
</dbReference>
<dbReference type="GO" id="GO:0048015">
    <property type="term" value="P:phosphatidylinositol-mediated signaling"/>
    <property type="evidence" value="ECO:0007669"/>
    <property type="project" value="TreeGrafter"/>
</dbReference>
<dbReference type="SMART" id="SM00146">
    <property type="entry name" value="PI3Kc"/>
    <property type="match status" value="1"/>
</dbReference>
<evidence type="ECO:0000313" key="8">
    <source>
        <dbReference type="EMBL" id="DAZ99453.1"/>
    </source>
</evidence>
<evidence type="ECO:0000256" key="1">
    <source>
        <dbReference type="ARBA" id="ARBA00001686"/>
    </source>
</evidence>
<dbReference type="CDD" id="cd00821">
    <property type="entry name" value="PH"/>
    <property type="match status" value="1"/>
</dbReference>
<comment type="caution">
    <text evidence="8">The sequence shown here is derived from an EMBL/GenBank/DDBJ whole genome shotgun (WGS) entry which is preliminary data.</text>
</comment>
<dbReference type="InterPro" id="IPR016024">
    <property type="entry name" value="ARM-type_fold"/>
</dbReference>
<dbReference type="EC" id="2.7.1.67" evidence="2"/>
<dbReference type="Gene3D" id="2.30.29.30">
    <property type="entry name" value="Pleckstrin-homology domain (PH domain)/Phosphotyrosine-binding domain (PTB)"/>
    <property type="match status" value="1"/>
</dbReference>
<dbReference type="InterPro" id="IPR000403">
    <property type="entry name" value="PI3/4_kinase_cat_dom"/>
</dbReference>
<dbReference type="AlphaFoldDB" id="A0AAV2Z061"/>
<organism evidence="8 9">
    <name type="scientific">Lagenidium giganteum</name>
    <dbReference type="NCBI Taxonomy" id="4803"/>
    <lineage>
        <taxon>Eukaryota</taxon>
        <taxon>Sar</taxon>
        <taxon>Stramenopiles</taxon>
        <taxon>Oomycota</taxon>
        <taxon>Peronosporomycetes</taxon>
        <taxon>Pythiales</taxon>
        <taxon>Pythiaceae</taxon>
    </lineage>
</organism>
<proteinExistence type="predicted"/>
<dbReference type="Gene3D" id="3.30.1010.10">
    <property type="entry name" value="Phosphatidylinositol 3-kinase Catalytic Subunit, Chain A, domain 4"/>
    <property type="match status" value="1"/>
</dbReference>
<dbReference type="PROSITE" id="PS50290">
    <property type="entry name" value="PI3_4_KINASE_3"/>
    <property type="match status" value="1"/>
</dbReference>
<dbReference type="SUPFAM" id="SSF50729">
    <property type="entry name" value="PH domain-like"/>
    <property type="match status" value="1"/>
</dbReference>
<dbReference type="InterPro" id="IPR015433">
    <property type="entry name" value="PI3/4_kinase"/>
</dbReference>
<dbReference type="GO" id="GO:0005737">
    <property type="term" value="C:cytoplasm"/>
    <property type="evidence" value="ECO:0007669"/>
    <property type="project" value="TreeGrafter"/>
</dbReference>
<reference evidence="8" key="1">
    <citation type="submission" date="2022-11" db="EMBL/GenBank/DDBJ databases">
        <authorList>
            <person name="Morgan W.R."/>
            <person name="Tartar A."/>
        </authorList>
    </citation>
    <scope>NUCLEOTIDE SEQUENCE</scope>
    <source>
        <strain evidence="8">ARSEF 373</strain>
    </source>
</reference>
<dbReference type="InterPro" id="IPR057754">
    <property type="entry name" value="PI4-kinase_beta/PIK1_cat"/>
</dbReference>
<feature type="region of interest" description="Disordered" evidence="5">
    <location>
        <begin position="316"/>
        <end position="349"/>
    </location>
</feature>
<feature type="compositionally biased region" description="Polar residues" evidence="5">
    <location>
        <begin position="577"/>
        <end position="589"/>
    </location>
</feature>
<dbReference type="PROSITE" id="PS50003">
    <property type="entry name" value="PH_DOMAIN"/>
    <property type="match status" value="1"/>
</dbReference>
<accession>A0AAV2Z061</accession>
<dbReference type="PANTHER" id="PTHR10048:SF22">
    <property type="entry name" value="PHOSPHATIDYLINOSITOL 4-KINASE BETA"/>
    <property type="match status" value="1"/>
</dbReference>
<evidence type="ECO:0000259" key="7">
    <source>
        <dbReference type="PROSITE" id="PS50290"/>
    </source>
</evidence>
<keyword evidence="9" id="KW-1185">Reference proteome</keyword>
<evidence type="ECO:0000259" key="6">
    <source>
        <dbReference type="PROSITE" id="PS50003"/>
    </source>
</evidence>
<sequence length="923" mass="103647">MAKKTVSEKALSVSTKEADSPDAAAEDEVSIEGFLFIRIHVRRRRYCILQGRALHVFNSKEESRTASGALNVAKKTVVVVGVKDAMDFEKAMRASLLGSNTAAAAEHALIISTRKSKLVVVEAETKTEKQRWVHAMSCLNFASSASERSFFVSMLQESTQFDAHAAVSLLHKYRDNATATELIIDRLAEYTEQDIDDVEFYIPQIMHLVVNMEMTRTEKLVNLLLSICKATSYVEHLGNAIHLALQLFWLLEAKIQDKDPKTYNLCAKLLMSIEAKVVNQQFELPAGGSVDGVEKILDDIPGIRARLAKYRAQKSENQCEDTAKAAADDKETPDDPTAPAPESNDVTATLTPKELRELLLEWMESERHKRYKYFHEQRDFVKALTDISERMRAIEPPQERKKHLPQQLEALRIPDMAYIPLGRVSDPFCRITRVLRDEGTVFSTHSRAPCLVCFEVIEDHVNAAGKRHATAPRATVAIPAPLRQHSRHSRGTQHRGSVLSCSVASMVDEEEEVTSYIKKYSINGKIICLEKEIEEGEDEDDADEDVETVTLQSIDQHLRVAVDEILAPAAPTAILACSSTEPSPSRESLATSSTASAGDGSNEEDATQLLRRRSKNAYEMGLSRLLTESGVYSESWNCKKERIRASSPYGHLPGWNVISLISKSNDDIRQEVFAMQLISKFQDIFQESCLSLWLRPYRIISTGKSSGLIETITDAQSLDALKKRSDYQCLRKHFERTYGNGDTNSKAFKTAQRNFLHSLVAYSLVCYFLQIKDRHNGNILLDTDGHLIHIDFGFMLGIAPGGNWSMETAPFKLTKEMVAVLGGVSSGLFGEFVHLMCLGMLAAQRNAEKIITIVEIMMRNSTFPCFQGRDVSKELQKLRDRFLLHHPTDKVVKCVIKMISTSYKNNWTKRYDQFQKITNGIIP</sequence>
<evidence type="ECO:0000313" key="9">
    <source>
        <dbReference type="Proteomes" id="UP001146120"/>
    </source>
</evidence>
<dbReference type="FunFam" id="3.30.1010.10:FF:000038">
    <property type="entry name" value="Phosphatidylinositol 4-kinase beta 1"/>
    <property type="match status" value="1"/>
</dbReference>
<keyword evidence="4" id="KW-0418">Kinase</keyword>
<dbReference type="InterPro" id="IPR011009">
    <property type="entry name" value="Kinase-like_dom_sf"/>
</dbReference>
<dbReference type="FunFam" id="1.10.1070.11:FF:000016">
    <property type="entry name" value="PIK1p Phosphatidylinositol 4-kinase"/>
    <property type="match status" value="1"/>
</dbReference>
<evidence type="ECO:0000256" key="3">
    <source>
        <dbReference type="ARBA" id="ARBA00022679"/>
    </source>
</evidence>
<dbReference type="CDD" id="cd05168">
    <property type="entry name" value="PI4Kc_III_beta"/>
    <property type="match status" value="1"/>
</dbReference>
<evidence type="ECO:0000256" key="5">
    <source>
        <dbReference type="SAM" id="MobiDB-lite"/>
    </source>
</evidence>
<feature type="domain" description="PH" evidence="6">
    <location>
        <begin position="28"/>
        <end position="141"/>
    </location>
</feature>
<dbReference type="Proteomes" id="UP001146120">
    <property type="component" value="Unassembled WGS sequence"/>
</dbReference>
<dbReference type="InterPro" id="IPR001849">
    <property type="entry name" value="PH_domain"/>
</dbReference>
<dbReference type="GO" id="GO:0004430">
    <property type="term" value="F:1-phosphatidylinositol 4-kinase activity"/>
    <property type="evidence" value="ECO:0007669"/>
    <property type="project" value="UniProtKB-EC"/>
</dbReference>
<feature type="domain" description="PI3K/PI4K catalytic" evidence="7">
    <location>
        <begin position="637"/>
        <end position="907"/>
    </location>
</feature>
<dbReference type="GO" id="GO:0046854">
    <property type="term" value="P:phosphatidylinositol phosphate biosynthetic process"/>
    <property type="evidence" value="ECO:0007669"/>
    <property type="project" value="InterPro"/>
</dbReference>
<dbReference type="Gene3D" id="1.10.1070.11">
    <property type="entry name" value="Phosphatidylinositol 3-/4-kinase, catalytic domain"/>
    <property type="match status" value="1"/>
</dbReference>
<evidence type="ECO:0000256" key="2">
    <source>
        <dbReference type="ARBA" id="ARBA00012169"/>
    </source>
</evidence>
<keyword evidence="3" id="KW-0808">Transferase</keyword>
<name>A0AAV2Z061_9STRA</name>
<dbReference type="InterPro" id="IPR036940">
    <property type="entry name" value="PI3/4_kinase_cat_sf"/>
</dbReference>